<gene>
    <name evidence="2" type="ORF">Cadr_000012005</name>
</gene>
<feature type="compositionally biased region" description="Low complexity" evidence="1">
    <location>
        <begin position="9"/>
        <end position="18"/>
    </location>
</feature>
<protein>
    <submittedName>
        <fullName evidence="2">Uncharacterized protein</fullName>
    </submittedName>
</protein>
<evidence type="ECO:0000313" key="2">
    <source>
        <dbReference type="EMBL" id="KAB1274407.1"/>
    </source>
</evidence>
<comment type="caution">
    <text evidence="2">The sequence shown here is derived from an EMBL/GenBank/DDBJ whole genome shotgun (WGS) entry which is preliminary data.</text>
</comment>
<dbReference type="EMBL" id="JWIN03000009">
    <property type="protein sequence ID" value="KAB1274407.1"/>
    <property type="molecule type" value="Genomic_DNA"/>
</dbReference>
<feature type="region of interest" description="Disordered" evidence="1">
    <location>
        <begin position="1"/>
        <end position="77"/>
    </location>
</feature>
<sequence>MRGTGTGTASGSAGSEAASETRSENDDAPALGTGGGAPGVATRTNGGAPGSGARTRTGTARGEAAGAGSGHGGSGSARRSFVAEVEVAATWWSPPRLVTRLLMMGLLGSWVLTAPMALRRRAGIVIGNDVGVTGASGSGAGTAIETGIGSTSGGSGVVNGVGMRPEVGVAAAARTTGWKVWATTAETCTWSLREGTAISLRRTGI</sequence>
<evidence type="ECO:0000313" key="3">
    <source>
        <dbReference type="Proteomes" id="UP000299084"/>
    </source>
</evidence>
<proteinExistence type="predicted"/>
<keyword evidence="3" id="KW-1185">Reference proteome</keyword>
<reference evidence="2 3" key="1">
    <citation type="journal article" date="2019" name="Mol. Ecol. Resour.">
        <title>Improving Illumina assemblies with Hi-C and long reads: an example with the North African dromedary.</title>
        <authorList>
            <person name="Elbers J.P."/>
            <person name="Rogers M.F."/>
            <person name="Perelman P.L."/>
            <person name="Proskuryakova A.A."/>
            <person name="Serdyukova N.A."/>
            <person name="Johnson W.E."/>
            <person name="Horin P."/>
            <person name="Corander J."/>
            <person name="Murphy D."/>
            <person name="Burger P.A."/>
        </authorList>
    </citation>
    <scope>NUCLEOTIDE SEQUENCE [LARGE SCALE GENOMIC DNA]</scope>
    <source>
        <strain evidence="2">Drom800</strain>
        <tissue evidence="2">Blood</tissue>
    </source>
</reference>
<dbReference type="AlphaFoldDB" id="A0A5N4DTM0"/>
<accession>A0A5N4DTM0</accession>
<feature type="compositionally biased region" description="Low complexity" evidence="1">
    <location>
        <begin position="51"/>
        <end position="64"/>
    </location>
</feature>
<evidence type="ECO:0000256" key="1">
    <source>
        <dbReference type="SAM" id="MobiDB-lite"/>
    </source>
</evidence>
<dbReference type="Proteomes" id="UP000299084">
    <property type="component" value="Unassembled WGS sequence"/>
</dbReference>
<organism evidence="2 3">
    <name type="scientific">Camelus dromedarius</name>
    <name type="common">Dromedary</name>
    <name type="synonym">Arabian camel</name>
    <dbReference type="NCBI Taxonomy" id="9838"/>
    <lineage>
        <taxon>Eukaryota</taxon>
        <taxon>Metazoa</taxon>
        <taxon>Chordata</taxon>
        <taxon>Craniata</taxon>
        <taxon>Vertebrata</taxon>
        <taxon>Euteleostomi</taxon>
        <taxon>Mammalia</taxon>
        <taxon>Eutheria</taxon>
        <taxon>Laurasiatheria</taxon>
        <taxon>Artiodactyla</taxon>
        <taxon>Tylopoda</taxon>
        <taxon>Camelidae</taxon>
        <taxon>Camelus</taxon>
    </lineage>
</organism>
<name>A0A5N4DTM0_CAMDR</name>
<feature type="compositionally biased region" description="Gly residues" evidence="1">
    <location>
        <begin position="65"/>
        <end position="75"/>
    </location>
</feature>